<dbReference type="Pfam" id="PF00126">
    <property type="entry name" value="HTH_1"/>
    <property type="match status" value="1"/>
</dbReference>
<proteinExistence type="inferred from homology"/>
<evidence type="ECO:0000259" key="5">
    <source>
        <dbReference type="PROSITE" id="PS50931"/>
    </source>
</evidence>
<keyword evidence="4" id="KW-0804">Transcription</keyword>
<dbReference type="PANTHER" id="PTHR30537">
    <property type="entry name" value="HTH-TYPE TRANSCRIPTIONAL REGULATOR"/>
    <property type="match status" value="1"/>
</dbReference>
<dbReference type="GO" id="GO:0043565">
    <property type="term" value="F:sequence-specific DNA binding"/>
    <property type="evidence" value="ECO:0007669"/>
    <property type="project" value="TreeGrafter"/>
</dbReference>
<dbReference type="Pfam" id="PF03466">
    <property type="entry name" value="LysR_substrate"/>
    <property type="match status" value="1"/>
</dbReference>
<dbReference type="GO" id="GO:0006351">
    <property type="term" value="P:DNA-templated transcription"/>
    <property type="evidence" value="ECO:0007669"/>
    <property type="project" value="TreeGrafter"/>
</dbReference>
<evidence type="ECO:0000313" key="7">
    <source>
        <dbReference type="Proteomes" id="UP000282002"/>
    </source>
</evidence>
<gene>
    <name evidence="6" type="ORF">EI545_02860</name>
</gene>
<reference evidence="6 7" key="1">
    <citation type="submission" date="2018-12" db="EMBL/GenBank/DDBJ databases">
        <title>Complete genome sequencing of Tabrizicola sp. K13M18.</title>
        <authorList>
            <person name="Bae J.-W."/>
        </authorList>
    </citation>
    <scope>NUCLEOTIDE SEQUENCE [LARGE SCALE GENOMIC DNA]</scope>
    <source>
        <strain evidence="6 7">K13M18</strain>
    </source>
</reference>
<dbReference type="PROSITE" id="PS50931">
    <property type="entry name" value="HTH_LYSR"/>
    <property type="match status" value="1"/>
</dbReference>
<dbReference type="Proteomes" id="UP000282002">
    <property type="component" value="Chromosome"/>
</dbReference>
<dbReference type="InterPro" id="IPR000847">
    <property type="entry name" value="LysR_HTH_N"/>
</dbReference>
<dbReference type="Gene3D" id="1.10.10.10">
    <property type="entry name" value="Winged helix-like DNA-binding domain superfamily/Winged helix DNA-binding domain"/>
    <property type="match status" value="1"/>
</dbReference>
<evidence type="ECO:0000256" key="3">
    <source>
        <dbReference type="ARBA" id="ARBA00023125"/>
    </source>
</evidence>
<dbReference type="GO" id="GO:0003700">
    <property type="term" value="F:DNA-binding transcription factor activity"/>
    <property type="evidence" value="ECO:0007669"/>
    <property type="project" value="InterPro"/>
</dbReference>
<dbReference type="RefSeq" id="WP_125324068.1">
    <property type="nucleotide sequence ID" value="NZ_CP034328.1"/>
</dbReference>
<dbReference type="AlphaFoldDB" id="A0A3S8U2Q9"/>
<organism evidence="6 7">
    <name type="scientific">Tabrizicola piscis</name>
    <dbReference type="NCBI Taxonomy" id="2494374"/>
    <lineage>
        <taxon>Bacteria</taxon>
        <taxon>Pseudomonadati</taxon>
        <taxon>Pseudomonadota</taxon>
        <taxon>Alphaproteobacteria</taxon>
        <taxon>Rhodobacterales</taxon>
        <taxon>Paracoccaceae</taxon>
        <taxon>Tabrizicola</taxon>
    </lineage>
</organism>
<evidence type="ECO:0000313" key="6">
    <source>
        <dbReference type="EMBL" id="AZL57867.1"/>
    </source>
</evidence>
<dbReference type="Gene3D" id="3.40.190.10">
    <property type="entry name" value="Periplasmic binding protein-like II"/>
    <property type="match status" value="2"/>
</dbReference>
<protein>
    <submittedName>
        <fullName evidence="6">LysR family transcriptional regulator</fullName>
    </submittedName>
</protein>
<evidence type="ECO:0000256" key="1">
    <source>
        <dbReference type="ARBA" id="ARBA00009437"/>
    </source>
</evidence>
<evidence type="ECO:0000256" key="2">
    <source>
        <dbReference type="ARBA" id="ARBA00023015"/>
    </source>
</evidence>
<dbReference type="EMBL" id="CP034328">
    <property type="protein sequence ID" value="AZL57867.1"/>
    <property type="molecule type" value="Genomic_DNA"/>
</dbReference>
<accession>A0A3S8U2Q9</accession>
<dbReference type="InterPro" id="IPR036390">
    <property type="entry name" value="WH_DNA-bd_sf"/>
</dbReference>
<dbReference type="SUPFAM" id="SSF46785">
    <property type="entry name" value="Winged helix' DNA-binding domain"/>
    <property type="match status" value="1"/>
</dbReference>
<dbReference type="SUPFAM" id="SSF53850">
    <property type="entry name" value="Periplasmic binding protein-like II"/>
    <property type="match status" value="1"/>
</dbReference>
<name>A0A3S8U2Q9_9RHOB</name>
<comment type="similarity">
    <text evidence="1">Belongs to the LysR transcriptional regulatory family.</text>
</comment>
<sequence length="288" mass="31130">MSRWRDLPSLSLLRAFDATARHGSFAEAGRALNVTHAAVTQAVRGLEADLGVALVRRSGRTVALTEAGEALARSLAEGFGAIAQGIEDLRQRETRRVLRVATTTFIAETHIMPRLPEFWARHPGVEVAMSPSPALAEFQRDGFDLAIRALSEGWTARPGEEIRPLARVPLLAVATPEMARSGVAPQDMPWIVGADSPWEHAQLEQAGLDIARMRRVQLGSPHLEMSAARQGLGAGLATEIICRADLQAGRLVDLGLKGLPMVTYAVVLPEGARRAAVEQFADWLATIF</sequence>
<dbReference type="InterPro" id="IPR036388">
    <property type="entry name" value="WH-like_DNA-bd_sf"/>
</dbReference>
<dbReference type="InterPro" id="IPR005119">
    <property type="entry name" value="LysR_subst-bd"/>
</dbReference>
<dbReference type="OrthoDB" id="7328368at2"/>
<keyword evidence="7" id="KW-1185">Reference proteome</keyword>
<dbReference type="InterPro" id="IPR058163">
    <property type="entry name" value="LysR-type_TF_proteobact-type"/>
</dbReference>
<dbReference type="KEGG" id="taw:EI545_02860"/>
<keyword evidence="2" id="KW-0805">Transcription regulation</keyword>
<keyword evidence="3" id="KW-0238">DNA-binding</keyword>
<feature type="domain" description="HTH lysR-type" evidence="5">
    <location>
        <begin position="8"/>
        <end position="65"/>
    </location>
</feature>
<dbReference type="PANTHER" id="PTHR30537:SF74">
    <property type="entry name" value="HTH-TYPE TRANSCRIPTIONAL REGULATOR TRPI"/>
    <property type="match status" value="1"/>
</dbReference>
<evidence type="ECO:0000256" key="4">
    <source>
        <dbReference type="ARBA" id="ARBA00023163"/>
    </source>
</evidence>